<gene>
    <name evidence="1" type="ORF">C7382_10798</name>
</gene>
<evidence type="ECO:0000313" key="2">
    <source>
        <dbReference type="Proteomes" id="UP000245462"/>
    </source>
</evidence>
<accession>A0A2U1FEZ1</accession>
<dbReference type="EMBL" id="QEKY01000007">
    <property type="protein sequence ID" value="PVZ10732.1"/>
    <property type="molecule type" value="Genomic_DNA"/>
</dbReference>
<protein>
    <submittedName>
        <fullName evidence="1">Uncharacterized protein</fullName>
    </submittedName>
</protein>
<organism evidence="1 2">
    <name type="scientific">Porphyromonas loveana</name>
    <dbReference type="NCBI Taxonomy" id="1884669"/>
    <lineage>
        <taxon>Bacteria</taxon>
        <taxon>Pseudomonadati</taxon>
        <taxon>Bacteroidota</taxon>
        <taxon>Bacteroidia</taxon>
        <taxon>Bacteroidales</taxon>
        <taxon>Porphyromonadaceae</taxon>
        <taxon>Porphyromonas</taxon>
    </lineage>
</organism>
<reference evidence="1 2" key="1">
    <citation type="submission" date="2018-04" db="EMBL/GenBank/DDBJ databases">
        <title>Genomic Encyclopedia of Type Strains, Phase IV (KMG-IV): sequencing the most valuable type-strain genomes for metagenomic binning, comparative biology and taxonomic classification.</title>
        <authorList>
            <person name="Goeker M."/>
        </authorList>
    </citation>
    <scope>NUCLEOTIDE SEQUENCE [LARGE SCALE GENOMIC DNA]</scope>
    <source>
        <strain evidence="1 2">DSM 28520</strain>
    </source>
</reference>
<proteinExistence type="predicted"/>
<name>A0A2U1FEZ1_9PORP</name>
<dbReference type="Proteomes" id="UP000245462">
    <property type="component" value="Unassembled WGS sequence"/>
</dbReference>
<keyword evidence="2" id="KW-1185">Reference proteome</keyword>
<dbReference type="AlphaFoldDB" id="A0A2U1FEZ1"/>
<comment type="caution">
    <text evidence="1">The sequence shown here is derived from an EMBL/GenBank/DDBJ whole genome shotgun (WGS) entry which is preliminary data.</text>
</comment>
<evidence type="ECO:0000313" key="1">
    <source>
        <dbReference type="EMBL" id="PVZ10732.1"/>
    </source>
</evidence>
<sequence>MVNVDSIGLLTKIIENMSVTSIIDDGKVTIVQGVNGILLCKESWMNKQNSTGDWEVAAPIFTSDHEETEMKNNNGNR</sequence>